<dbReference type="PANTHER" id="PTHR43464">
    <property type="entry name" value="METHYLTRANSFERASE"/>
    <property type="match status" value="1"/>
</dbReference>
<dbReference type="STRING" id="238.BBD35_02590"/>
<evidence type="ECO:0000256" key="3">
    <source>
        <dbReference type="ARBA" id="ARBA00022691"/>
    </source>
</evidence>
<dbReference type="InterPro" id="IPR029063">
    <property type="entry name" value="SAM-dependent_MTases_sf"/>
</dbReference>
<keyword evidence="1 5" id="KW-0489">Methyltransferase</keyword>
<sequence>MHQKEIKTYYDHLACTYDKDRFNNTYGQYIDAQERNFLTSFFDENQRLKTILDLGCGTGRLLSFATDGVDFSNEMLAQAKAKHPGKNLQPGSITEIPYENNSFDCIFSFHVIMHQNKETTQRFLSESWRKLNRNGFLIFDYPTRSRRRNIVSTEQWHAGNSFTSEEISFLICNHWKIIETRGVLFFPVHRIPKSLRRFFLPLDNFLCRSFFKKWASYQILVLQKVA</sequence>
<gene>
    <name evidence="5" type="ORF">BMF97_01520</name>
</gene>
<organism evidence="5 6">
    <name type="scientific">Elizabethkingia meningoseptica</name>
    <name type="common">Chryseobacterium meningosepticum</name>
    <dbReference type="NCBI Taxonomy" id="238"/>
    <lineage>
        <taxon>Bacteria</taxon>
        <taxon>Pseudomonadati</taxon>
        <taxon>Bacteroidota</taxon>
        <taxon>Flavobacteriia</taxon>
        <taxon>Flavobacteriales</taxon>
        <taxon>Weeksellaceae</taxon>
        <taxon>Elizabethkingia</taxon>
    </lineage>
</organism>
<proteinExistence type="predicted"/>
<dbReference type="Gene3D" id="3.40.50.150">
    <property type="entry name" value="Vaccinia Virus protein VP39"/>
    <property type="match status" value="1"/>
</dbReference>
<dbReference type="Pfam" id="PF08241">
    <property type="entry name" value="Methyltransf_11"/>
    <property type="match status" value="1"/>
</dbReference>
<dbReference type="OrthoDB" id="9791837at2"/>
<dbReference type="AlphaFoldDB" id="A0A1V3U4L5"/>
<name>A0A1V3U4L5_ELIME</name>
<dbReference type="eggNOG" id="COG2226">
    <property type="taxonomic scope" value="Bacteria"/>
</dbReference>
<dbReference type="PANTHER" id="PTHR43464:SF19">
    <property type="entry name" value="UBIQUINONE BIOSYNTHESIS O-METHYLTRANSFERASE, MITOCHONDRIAL"/>
    <property type="match status" value="1"/>
</dbReference>
<evidence type="ECO:0000256" key="1">
    <source>
        <dbReference type="ARBA" id="ARBA00022603"/>
    </source>
</evidence>
<dbReference type="InterPro" id="IPR013216">
    <property type="entry name" value="Methyltransf_11"/>
</dbReference>
<comment type="caution">
    <text evidence="5">The sequence shown here is derived from an EMBL/GenBank/DDBJ whole genome shotgun (WGS) entry which is preliminary data.</text>
</comment>
<dbReference type="GO" id="GO:0032259">
    <property type="term" value="P:methylation"/>
    <property type="evidence" value="ECO:0007669"/>
    <property type="project" value="UniProtKB-KW"/>
</dbReference>
<dbReference type="RefSeq" id="WP_069215452.1">
    <property type="nucleotide sequence ID" value="NZ_CP016378.1"/>
</dbReference>
<feature type="domain" description="Methyltransferase type 11" evidence="4">
    <location>
        <begin position="52"/>
        <end position="139"/>
    </location>
</feature>
<dbReference type="GO" id="GO:0008757">
    <property type="term" value="F:S-adenosylmethionine-dependent methyltransferase activity"/>
    <property type="evidence" value="ECO:0007669"/>
    <property type="project" value="InterPro"/>
</dbReference>
<evidence type="ECO:0000259" key="4">
    <source>
        <dbReference type="Pfam" id="PF08241"/>
    </source>
</evidence>
<dbReference type="CDD" id="cd02440">
    <property type="entry name" value="AdoMet_MTases"/>
    <property type="match status" value="1"/>
</dbReference>
<keyword evidence="2 5" id="KW-0808">Transferase</keyword>
<accession>A0A1V3U4L5</accession>
<keyword evidence="3" id="KW-0949">S-adenosyl-L-methionine</keyword>
<reference evidence="5 6" key="1">
    <citation type="submission" date="2016-11" db="EMBL/GenBank/DDBJ databases">
        <title>Genome sequence and comparative genomic analysis of clinical strain Elizabethkingia meningoseptica 61421 PRCM.</title>
        <authorList>
            <person name="Wang M."/>
            <person name="Hu S."/>
            <person name="Cao L."/>
            <person name="Jiang T."/>
            <person name="Zhou Y."/>
            <person name="Ming D."/>
        </authorList>
    </citation>
    <scope>NUCLEOTIDE SEQUENCE [LARGE SCALE GENOMIC DNA]</scope>
    <source>
        <strain evidence="5 6">61421 PRCM</strain>
    </source>
</reference>
<evidence type="ECO:0000313" key="5">
    <source>
        <dbReference type="EMBL" id="OOH97975.1"/>
    </source>
</evidence>
<dbReference type="EMBL" id="MPOG01000001">
    <property type="protein sequence ID" value="OOH97975.1"/>
    <property type="molecule type" value="Genomic_DNA"/>
</dbReference>
<evidence type="ECO:0000313" key="6">
    <source>
        <dbReference type="Proteomes" id="UP000188947"/>
    </source>
</evidence>
<keyword evidence="6" id="KW-1185">Reference proteome</keyword>
<dbReference type="Proteomes" id="UP000188947">
    <property type="component" value="Unassembled WGS sequence"/>
</dbReference>
<dbReference type="SUPFAM" id="SSF53335">
    <property type="entry name" value="S-adenosyl-L-methionine-dependent methyltransferases"/>
    <property type="match status" value="1"/>
</dbReference>
<protein>
    <submittedName>
        <fullName evidence="5">SAM-dependent methyltransferase</fullName>
    </submittedName>
</protein>
<evidence type="ECO:0000256" key="2">
    <source>
        <dbReference type="ARBA" id="ARBA00022679"/>
    </source>
</evidence>